<sequence length="142" mass="15668">LVTRDSSRHVYVHSTRSVFSSSTTSSSEPKSSQRTELPSPEMPQTPSLPESFELGETISGELPPGVIVYTKFSLQRDSRIAFNVSVGPRAQIVVYGRQTALPSPAVHDFADIVRADRLHLPSEVISERVKRSPQYALPVSDF</sequence>
<organism evidence="4 5">
    <name type="scientific">Toxocara canis</name>
    <name type="common">Canine roundworm</name>
    <dbReference type="NCBI Taxonomy" id="6265"/>
    <lineage>
        <taxon>Eukaryota</taxon>
        <taxon>Metazoa</taxon>
        <taxon>Ecdysozoa</taxon>
        <taxon>Nematoda</taxon>
        <taxon>Chromadorea</taxon>
        <taxon>Rhabditida</taxon>
        <taxon>Spirurina</taxon>
        <taxon>Ascaridomorpha</taxon>
        <taxon>Ascaridoidea</taxon>
        <taxon>Toxocaridae</taxon>
        <taxon>Toxocara</taxon>
    </lineage>
</organism>
<evidence type="ECO:0000259" key="2">
    <source>
        <dbReference type="Pfam" id="PF23093"/>
    </source>
</evidence>
<accession>A0A183V5C1</accession>
<dbReference type="WBParaSite" id="TCNE_0001594201-mRNA-1">
    <property type="protein sequence ID" value="TCNE_0001594201-mRNA-1"/>
    <property type="gene ID" value="TCNE_0001594201"/>
</dbReference>
<reference evidence="5" key="1">
    <citation type="submission" date="2016-06" db="UniProtKB">
        <authorList>
            <consortium name="WormBaseParasite"/>
        </authorList>
    </citation>
    <scope>IDENTIFICATION</scope>
</reference>
<dbReference type="EMBL" id="UYWY01023209">
    <property type="protein sequence ID" value="VDM47262.1"/>
    <property type="molecule type" value="Genomic_DNA"/>
</dbReference>
<dbReference type="Proteomes" id="UP000050794">
    <property type="component" value="Unassembled WGS sequence"/>
</dbReference>
<dbReference type="InterPro" id="IPR057629">
    <property type="entry name" value="Teneurin1-4_GBD"/>
</dbReference>
<evidence type="ECO:0000313" key="3">
    <source>
        <dbReference type="EMBL" id="VDM47262.1"/>
    </source>
</evidence>
<name>A0A183V5C1_TOXCA</name>
<feature type="compositionally biased region" description="Low complexity" evidence="1">
    <location>
        <begin position="16"/>
        <end position="32"/>
    </location>
</feature>
<feature type="region of interest" description="Disordered" evidence="1">
    <location>
        <begin position="16"/>
        <end position="58"/>
    </location>
</feature>
<evidence type="ECO:0000256" key="1">
    <source>
        <dbReference type="SAM" id="MobiDB-lite"/>
    </source>
</evidence>
<keyword evidence="4" id="KW-1185">Reference proteome</keyword>
<feature type="domain" description="Teneurin-1-4-like galactose-binding" evidence="2">
    <location>
        <begin position="50"/>
        <end position="137"/>
    </location>
</feature>
<reference evidence="3 4" key="2">
    <citation type="submission" date="2018-11" db="EMBL/GenBank/DDBJ databases">
        <authorList>
            <consortium name="Pathogen Informatics"/>
        </authorList>
    </citation>
    <scope>NUCLEOTIDE SEQUENCE [LARGE SCALE GENOMIC DNA]</scope>
</reference>
<gene>
    <name evidence="3" type="ORF">TCNE_LOCUS15941</name>
</gene>
<evidence type="ECO:0000313" key="4">
    <source>
        <dbReference type="Proteomes" id="UP000050794"/>
    </source>
</evidence>
<evidence type="ECO:0000313" key="5">
    <source>
        <dbReference type="WBParaSite" id="TCNE_0001594201-mRNA-1"/>
    </source>
</evidence>
<proteinExistence type="predicted"/>
<protein>
    <submittedName>
        <fullName evidence="5">SHR-BD domain-containing protein</fullName>
    </submittedName>
</protein>
<dbReference type="AlphaFoldDB" id="A0A183V5C1"/>
<dbReference type="Pfam" id="PF23093">
    <property type="entry name" value="GBD_Tenm3"/>
    <property type="match status" value="1"/>
</dbReference>